<feature type="non-terminal residue" evidence="1">
    <location>
        <position position="1"/>
    </location>
</feature>
<proteinExistence type="predicted"/>
<dbReference type="SUPFAM" id="SSF52096">
    <property type="entry name" value="ClpP/crotonase"/>
    <property type="match status" value="1"/>
</dbReference>
<dbReference type="CDD" id="cd06558">
    <property type="entry name" value="crotonase-like"/>
    <property type="match status" value="1"/>
</dbReference>
<dbReference type="Proteomes" id="UP001519887">
    <property type="component" value="Unassembled WGS sequence"/>
</dbReference>
<comment type="caution">
    <text evidence="1">The sequence shown here is derived from an EMBL/GenBank/DDBJ whole genome shotgun (WGS) entry which is preliminary data.</text>
</comment>
<gene>
    <name evidence="1" type="ORF">K0U00_44095</name>
</gene>
<dbReference type="PANTHER" id="PTHR11941">
    <property type="entry name" value="ENOYL-COA HYDRATASE-RELATED"/>
    <property type="match status" value="1"/>
</dbReference>
<sequence>DEIGLIPSADRMEAEGTAVPALVKYWIAAGNSSFYRQEAGVSFYVHEGRYRQEEQPPEIISLARLKQQNRVILGNSGASLIDVGSGVACLEFHSPNNAIGADILMMIQQSVEEVRRNYDALIIANEGRNFCVGANIMLLLMEAQDEEWDEVDHIIRLFQDTMMKLKHFEKPVVAAPHRMTLGGGVEVCLPADEVCANAETYYGLVEVGVGLIPAGGGCKEMALRISQAHPQPEIDL</sequence>
<dbReference type="InterPro" id="IPR001753">
    <property type="entry name" value="Enoyl-CoA_hydra/iso"/>
</dbReference>
<dbReference type="Pfam" id="PF00378">
    <property type="entry name" value="ECH_1"/>
    <property type="match status" value="1"/>
</dbReference>
<dbReference type="Gene3D" id="3.90.226.10">
    <property type="entry name" value="2-enoyl-CoA Hydratase, Chain A, domain 1"/>
    <property type="match status" value="1"/>
</dbReference>
<feature type="non-terminal residue" evidence="1">
    <location>
        <position position="236"/>
    </location>
</feature>
<dbReference type="InterPro" id="IPR029045">
    <property type="entry name" value="ClpP/crotonase-like_dom_sf"/>
</dbReference>
<evidence type="ECO:0000313" key="1">
    <source>
        <dbReference type="EMBL" id="MBW7461062.1"/>
    </source>
</evidence>
<organism evidence="1 2">
    <name type="scientific">Paenibacillus sepulcri</name>
    <dbReference type="NCBI Taxonomy" id="359917"/>
    <lineage>
        <taxon>Bacteria</taxon>
        <taxon>Bacillati</taxon>
        <taxon>Bacillota</taxon>
        <taxon>Bacilli</taxon>
        <taxon>Bacillales</taxon>
        <taxon>Paenibacillaceae</taxon>
        <taxon>Paenibacillus</taxon>
    </lineage>
</organism>
<reference evidence="1 2" key="1">
    <citation type="submission" date="2021-07" db="EMBL/GenBank/DDBJ databases">
        <title>Paenibacillus radiodurans sp. nov., isolated from the southeastern edge of Tengger Desert.</title>
        <authorList>
            <person name="Zhang G."/>
        </authorList>
    </citation>
    <scope>NUCLEOTIDE SEQUENCE [LARGE SCALE GENOMIC DNA]</scope>
    <source>
        <strain evidence="1 2">CCM 7311</strain>
    </source>
</reference>
<protein>
    <submittedName>
        <fullName evidence="1">Enoyl-CoA hydratase/isomerase family protein</fullName>
    </submittedName>
</protein>
<dbReference type="PANTHER" id="PTHR11941:SF54">
    <property type="entry name" value="ENOYL-COA HYDRATASE, MITOCHONDRIAL"/>
    <property type="match status" value="1"/>
</dbReference>
<accession>A0ABS7CJF2</accession>
<keyword evidence="2" id="KW-1185">Reference proteome</keyword>
<name>A0ABS7CJF2_9BACL</name>
<dbReference type="EMBL" id="JAHZIK010002659">
    <property type="protein sequence ID" value="MBW7461062.1"/>
    <property type="molecule type" value="Genomic_DNA"/>
</dbReference>
<evidence type="ECO:0000313" key="2">
    <source>
        <dbReference type="Proteomes" id="UP001519887"/>
    </source>
</evidence>